<sequence>MSSITKPATAVSVLGVGAIGSAIAQALLAAGITVTVWNRSPGRVDELTARGAEPATSSAEAASASPLVIVCLTDYTAVDGILDDVSDAIAGRTIVTLSTGSPRDARHAAQKAESAGAAYLDGGVQTEPAAVGTAAAVFLYSGSPAVFEEHRTTLETLGTATYLGADPAAAAVQDLALFGLWYDAQVGYLRALEAIRSVGIDVEAFAAAAATQLGHVVHATADTAREVTTSSFPRGPADLTEHAHVLEQLTELRHDQRLGDGGLDDIHGLVQQRIALGHGPEGLNSIVE</sequence>
<name>A0ABP4G686_9PSEU</name>
<dbReference type="Gene3D" id="3.40.50.720">
    <property type="entry name" value="NAD(P)-binding Rossmann-like Domain"/>
    <property type="match status" value="1"/>
</dbReference>
<dbReference type="RefSeq" id="WP_253857893.1">
    <property type="nucleotide sequence ID" value="NZ_BAAALM010000015.1"/>
</dbReference>
<accession>A0ABP4G686</accession>
<dbReference type="Pfam" id="PF03446">
    <property type="entry name" value="NAD_binding_2"/>
    <property type="match status" value="1"/>
</dbReference>
<dbReference type="PANTHER" id="PTHR43580">
    <property type="entry name" value="OXIDOREDUCTASE GLYR1-RELATED"/>
    <property type="match status" value="1"/>
</dbReference>
<dbReference type="Proteomes" id="UP001500467">
    <property type="component" value="Unassembled WGS sequence"/>
</dbReference>
<feature type="domain" description="NADPH-dependent reductive aminase-like C-terminal" evidence="2">
    <location>
        <begin position="166"/>
        <end position="288"/>
    </location>
</feature>
<proteinExistence type="predicted"/>
<dbReference type="InterPro" id="IPR051265">
    <property type="entry name" value="HIBADH-related_NP60_sf"/>
</dbReference>
<dbReference type="InterPro" id="IPR048666">
    <property type="entry name" value="RedAm-like_C"/>
</dbReference>
<feature type="domain" description="6-phosphogluconate dehydrogenase NADP-binding" evidence="1">
    <location>
        <begin position="11"/>
        <end position="161"/>
    </location>
</feature>
<comment type="caution">
    <text evidence="3">The sequence shown here is derived from an EMBL/GenBank/DDBJ whole genome shotgun (WGS) entry which is preliminary data.</text>
</comment>
<dbReference type="EMBL" id="BAAALM010000015">
    <property type="protein sequence ID" value="GAA1213888.1"/>
    <property type="molecule type" value="Genomic_DNA"/>
</dbReference>
<dbReference type="Gene3D" id="1.10.1040.10">
    <property type="entry name" value="N-(1-d-carboxylethyl)-l-norvaline Dehydrogenase, domain 2"/>
    <property type="match status" value="1"/>
</dbReference>
<organism evidence="3 4">
    <name type="scientific">Prauserella alba</name>
    <dbReference type="NCBI Taxonomy" id="176898"/>
    <lineage>
        <taxon>Bacteria</taxon>
        <taxon>Bacillati</taxon>
        <taxon>Actinomycetota</taxon>
        <taxon>Actinomycetes</taxon>
        <taxon>Pseudonocardiales</taxon>
        <taxon>Pseudonocardiaceae</taxon>
        <taxon>Prauserella</taxon>
    </lineage>
</organism>
<reference evidence="4" key="1">
    <citation type="journal article" date="2019" name="Int. J. Syst. Evol. Microbiol.">
        <title>The Global Catalogue of Microorganisms (GCM) 10K type strain sequencing project: providing services to taxonomists for standard genome sequencing and annotation.</title>
        <authorList>
            <consortium name="The Broad Institute Genomics Platform"/>
            <consortium name="The Broad Institute Genome Sequencing Center for Infectious Disease"/>
            <person name="Wu L."/>
            <person name="Ma J."/>
        </authorList>
    </citation>
    <scope>NUCLEOTIDE SEQUENCE [LARGE SCALE GENOMIC DNA]</scope>
    <source>
        <strain evidence="4">JCM 13022</strain>
    </source>
</reference>
<dbReference type="SUPFAM" id="SSF51735">
    <property type="entry name" value="NAD(P)-binding Rossmann-fold domains"/>
    <property type="match status" value="1"/>
</dbReference>
<evidence type="ECO:0000259" key="1">
    <source>
        <dbReference type="Pfam" id="PF03446"/>
    </source>
</evidence>
<evidence type="ECO:0000313" key="3">
    <source>
        <dbReference type="EMBL" id="GAA1213888.1"/>
    </source>
</evidence>
<gene>
    <name evidence="3" type="ORF">GCM10009675_39690</name>
</gene>
<protein>
    <submittedName>
        <fullName evidence="3">NAD(P)-binding domain-containing protein</fullName>
    </submittedName>
</protein>
<dbReference type="InterPro" id="IPR036291">
    <property type="entry name" value="NAD(P)-bd_dom_sf"/>
</dbReference>
<keyword evidence="4" id="KW-1185">Reference proteome</keyword>
<dbReference type="InterPro" id="IPR006115">
    <property type="entry name" value="6PGDH_NADP-bd"/>
</dbReference>
<evidence type="ECO:0000259" key="2">
    <source>
        <dbReference type="Pfam" id="PF21761"/>
    </source>
</evidence>
<dbReference type="InterPro" id="IPR013328">
    <property type="entry name" value="6PGD_dom2"/>
</dbReference>
<evidence type="ECO:0000313" key="4">
    <source>
        <dbReference type="Proteomes" id="UP001500467"/>
    </source>
</evidence>
<dbReference type="PANTHER" id="PTHR43580:SF2">
    <property type="entry name" value="CYTOKINE-LIKE NUCLEAR FACTOR N-PAC"/>
    <property type="match status" value="1"/>
</dbReference>
<dbReference type="Pfam" id="PF21761">
    <property type="entry name" value="RedAm-like_C"/>
    <property type="match status" value="1"/>
</dbReference>